<feature type="transmembrane region" description="Helical" evidence="11">
    <location>
        <begin position="166"/>
        <end position="187"/>
    </location>
</feature>
<evidence type="ECO:0000313" key="15">
    <source>
        <dbReference type="Proteomes" id="UP001597373"/>
    </source>
</evidence>
<keyword evidence="4" id="KW-0597">Phosphoprotein</keyword>
<evidence type="ECO:0000256" key="6">
    <source>
        <dbReference type="ARBA" id="ARBA00022692"/>
    </source>
</evidence>
<organism evidence="14 15">
    <name type="scientific">Chelativorans composti</name>
    <dbReference type="NCBI Taxonomy" id="768533"/>
    <lineage>
        <taxon>Bacteria</taxon>
        <taxon>Pseudomonadati</taxon>
        <taxon>Pseudomonadota</taxon>
        <taxon>Alphaproteobacteria</taxon>
        <taxon>Hyphomicrobiales</taxon>
        <taxon>Phyllobacteriaceae</taxon>
        <taxon>Chelativorans</taxon>
    </lineage>
</organism>
<keyword evidence="9" id="KW-0902">Two-component regulatory system</keyword>
<evidence type="ECO:0000256" key="2">
    <source>
        <dbReference type="ARBA" id="ARBA00004370"/>
    </source>
</evidence>
<evidence type="ECO:0000256" key="7">
    <source>
        <dbReference type="ARBA" id="ARBA00022777"/>
    </source>
</evidence>
<proteinExistence type="predicted"/>
<keyword evidence="5 14" id="KW-0808">Transferase</keyword>
<evidence type="ECO:0000256" key="11">
    <source>
        <dbReference type="SAM" id="Phobius"/>
    </source>
</evidence>
<dbReference type="Proteomes" id="UP001597373">
    <property type="component" value="Unassembled WGS sequence"/>
</dbReference>
<keyword evidence="8 11" id="KW-1133">Transmembrane helix</keyword>
<dbReference type="PRINTS" id="PR00344">
    <property type="entry name" value="BCTRLSENSOR"/>
</dbReference>
<dbReference type="InterPro" id="IPR004358">
    <property type="entry name" value="Sig_transdc_His_kin-like_C"/>
</dbReference>
<dbReference type="EC" id="2.7.13.3" evidence="3"/>
<dbReference type="InterPro" id="IPR050428">
    <property type="entry name" value="TCS_sensor_his_kinase"/>
</dbReference>
<dbReference type="InterPro" id="IPR003660">
    <property type="entry name" value="HAMP_dom"/>
</dbReference>
<dbReference type="InterPro" id="IPR005467">
    <property type="entry name" value="His_kinase_dom"/>
</dbReference>
<dbReference type="InterPro" id="IPR036097">
    <property type="entry name" value="HisK_dim/P_sf"/>
</dbReference>
<feature type="domain" description="Histidine kinase" evidence="12">
    <location>
        <begin position="249"/>
        <end position="452"/>
    </location>
</feature>
<keyword evidence="15" id="KW-1185">Reference proteome</keyword>
<name>A0ABW5DEF4_9HYPH</name>
<evidence type="ECO:0000256" key="3">
    <source>
        <dbReference type="ARBA" id="ARBA00012438"/>
    </source>
</evidence>
<dbReference type="Pfam" id="PF02518">
    <property type="entry name" value="HATPase_c"/>
    <property type="match status" value="1"/>
</dbReference>
<dbReference type="SUPFAM" id="SSF47384">
    <property type="entry name" value="Homodimeric domain of signal transducing histidine kinase"/>
    <property type="match status" value="1"/>
</dbReference>
<dbReference type="RefSeq" id="WP_345099636.1">
    <property type="nucleotide sequence ID" value="NZ_BAABGS010000067.1"/>
</dbReference>
<dbReference type="PANTHER" id="PTHR45436:SF5">
    <property type="entry name" value="SENSOR HISTIDINE KINASE TRCS"/>
    <property type="match status" value="1"/>
</dbReference>
<evidence type="ECO:0000256" key="1">
    <source>
        <dbReference type="ARBA" id="ARBA00000085"/>
    </source>
</evidence>
<evidence type="ECO:0000256" key="10">
    <source>
        <dbReference type="ARBA" id="ARBA00023136"/>
    </source>
</evidence>
<dbReference type="InterPro" id="IPR036890">
    <property type="entry name" value="HATPase_C_sf"/>
</dbReference>
<accession>A0ABW5DEF4</accession>
<comment type="catalytic activity">
    <reaction evidence="1">
        <text>ATP + protein L-histidine = ADP + protein N-phospho-L-histidine.</text>
        <dbReference type="EC" id="2.7.13.3"/>
    </reaction>
</comment>
<dbReference type="SUPFAM" id="SSF55874">
    <property type="entry name" value="ATPase domain of HSP90 chaperone/DNA topoisomerase II/histidine kinase"/>
    <property type="match status" value="1"/>
</dbReference>
<dbReference type="PROSITE" id="PS50885">
    <property type="entry name" value="HAMP"/>
    <property type="match status" value="1"/>
</dbReference>
<dbReference type="Gene3D" id="1.10.287.130">
    <property type="match status" value="1"/>
</dbReference>
<evidence type="ECO:0000256" key="5">
    <source>
        <dbReference type="ARBA" id="ARBA00022679"/>
    </source>
</evidence>
<dbReference type="SMART" id="SM00387">
    <property type="entry name" value="HATPase_c"/>
    <property type="match status" value="1"/>
</dbReference>
<sequence>MSQGSLRLRLLAAGAASIVVALALAGAGLLMLFERHVERRMVAELNSYLNQVVSELTRDEDGSLDVGAPPAEPLFQQPLSGLYWQVSEEETDTVLRSRSLWDSTLELPPDSPSAFEVHEHELTGPDGASLLAVERRINLPPSLGNGAVRAVVAVDRQEIHAAGRAFAADLFPSLVLLAAVLIIAAWIQVSIGLRPLDTVRQRLAQIRSGEATRLGSVFPDEVLPLAAEVDHLLDEQERAIARARTRAADLAHGLKTPLTVLAADAKELRARGEFKLAGEIECITASMRRHLERELVRARTGVRALAAPVQPIRPVVDRVISVLQRSPRGRNLSWQVEVSDGLGVRVDEHDLLEILGNLAENAAKWAANTVRITGKQQGNIVILQVEDDGPGVPENQTSTVLARGGRLDESSPGSGLGLAIVNDLLEAHGGTISLHRSQLGGLLAEVRLPMPPGDPRKH</sequence>
<feature type="transmembrane region" description="Helical" evidence="11">
    <location>
        <begin position="12"/>
        <end position="33"/>
    </location>
</feature>
<keyword evidence="6 11" id="KW-0812">Transmembrane</keyword>
<evidence type="ECO:0000256" key="8">
    <source>
        <dbReference type="ARBA" id="ARBA00022989"/>
    </source>
</evidence>
<dbReference type="InterPro" id="IPR003594">
    <property type="entry name" value="HATPase_dom"/>
</dbReference>
<comment type="caution">
    <text evidence="14">The sequence shown here is derived from an EMBL/GenBank/DDBJ whole genome shotgun (WGS) entry which is preliminary data.</text>
</comment>
<reference evidence="15" key="1">
    <citation type="journal article" date="2019" name="Int. J. Syst. Evol. Microbiol.">
        <title>The Global Catalogue of Microorganisms (GCM) 10K type strain sequencing project: providing services to taxonomists for standard genome sequencing and annotation.</title>
        <authorList>
            <consortium name="The Broad Institute Genomics Platform"/>
            <consortium name="The Broad Institute Genome Sequencing Center for Infectious Disease"/>
            <person name="Wu L."/>
            <person name="Ma J."/>
        </authorList>
    </citation>
    <scope>NUCLEOTIDE SEQUENCE [LARGE SCALE GENOMIC DNA]</scope>
    <source>
        <strain evidence="15">KCTC 23707</strain>
    </source>
</reference>
<dbReference type="EMBL" id="JBHUIR010000016">
    <property type="protein sequence ID" value="MFD2258915.1"/>
    <property type="molecule type" value="Genomic_DNA"/>
</dbReference>
<protein>
    <recommendedName>
        <fullName evidence="3">histidine kinase</fullName>
        <ecNumber evidence="3">2.7.13.3</ecNumber>
    </recommendedName>
</protein>
<evidence type="ECO:0000256" key="4">
    <source>
        <dbReference type="ARBA" id="ARBA00022553"/>
    </source>
</evidence>
<evidence type="ECO:0000313" key="14">
    <source>
        <dbReference type="EMBL" id="MFD2258915.1"/>
    </source>
</evidence>
<feature type="domain" description="HAMP" evidence="13">
    <location>
        <begin position="190"/>
        <end position="241"/>
    </location>
</feature>
<evidence type="ECO:0000259" key="13">
    <source>
        <dbReference type="PROSITE" id="PS50885"/>
    </source>
</evidence>
<dbReference type="GO" id="GO:0004673">
    <property type="term" value="F:protein histidine kinase activity"/>
    <property type="evidence" value="ECO:0007669"/>
    <property type="project" value="UniProtKB-EC"/>
</dbReference>
<gene>
    <name evidence="14" type="ORF">ACFSMZ_03960</name>
</gene>
<dbReference type="PANTHER" id="PTHR45436">
    <property type="entry name" value="SENSOR HISTIDINE KINASE YKOH"/>
    <property type="match status" value="1"/>
</dbReference>
<keyword evidence="7 14" id="KW-0418">Kinase</keyword>
<dbReference type="PROSITE" id="PS50109">
    <property type="entry name" value="HIS_KIN"/>
    <property type="match status" value="1"/>
</dbReference>
<evidence type="ECO:0000256" key="9">
    <source>
        <dbReference type="ARBA" id="ARBA00023012"/>
    </source>
</evidence>
<comment type="subcellular location">
    <subcellularLocation>
        <location evidence="2">Membrane</location>
    </subcellularLocation>
</comment>
<keyword evidence="10 11" id="KW-0472">Membrane</keyword>
<evidence type="ECO:0000259" key="12">
    <source>
        <dbReference type="PROSITE" id="PS50109"/>
    </source>
</evidence>
<dbReference type="Gene3D" id="3.30.565.10">
    <property type="entry name" value="Histidine kinase-like ATPase, C-terminal domain"/>
    <property type="match status" value="1"/>
</dbReference>